<keyword evidence="4 7" id="KW-1133">Transmembrane helix</keyword>
<evidence type="ECO:0000313" key="10">
    <source>
        <dbReference type="Proteomes" id="UP000664771"/>
    </source>
</evidence>
<keyword evidence="2 6" id="KW-0679">Respiratory chain</keyword>
<dbReference type="PANTHER" id="PTHR10422">
    <property type="entry name" value="CYTOCHROME C OXIDASE SUBUNIT 1"/>
    <property type="match status" value="1"/>
</dbReference>
<dbReference type="RefSeq" id="WP_207881324.1">
    <property type="nucleotide sequence ID" value="NZ_JAFVMF010000009.1"/>
</dbReference>
<evidence type="ECO:0000256" key="6">
    <source>
        <dbReference type="RuleBase" id="RU000370"/>
    </source>
</evidence>
<feature type="transmembrane region" description="Helical" evidence="7">
    <location>
        <begin position="149"/>
        <end position="168"/>
    </location>
</feature>
<dbReference type="PANTHER" id="PTHR10422:SF40">
    <property type="entry name" value="CYTOCHROME C OXIDASE SUBUNIT I"/>
    <property type="match status" value="1"/>
</dbReference>
<keyword evidence="3 6" id="KW-0812">Transmembrane</keyword>
<dbReference type="SUPFAM" id="SSF81442">
    <property type="entry name" value="Cytochrome c oxidase subunit I-like"/>
    <property type="match status" value="1"/>
</dbReference>
<keyword evidence="6" id="KW-0479">Metal-binding</keyword>
<dbReference type="InterPro" id="IPR023616">
    <property type="entry name" value="Cyt_c_oxase-like_su1_dom"/>
</dbReference>
<keyword evidence="6" id="KW-0813">Transport</keyword>
<dbReference type="InterPro" id="IPR000883">
    <property type="entry name" value="Cyt_C_Oxase_1"/>
</dbReference>
<evidence type="ECO:0000256" key="7">
    <source>
        <dbReference type="SAM" id="Phobius"/>
    </source>
</evidence>
<feature type="transmembrane region" description="Helical" evidence="7">
    <location>
        <begin position="29"/>
        <end position="49"/>
    </location>
</feature>
<feature type="transmembrane region" description="Helical" evidence="7">
    <location>
        <begin position="230"/>
        <end position="255"/>
    </location>
</feature>
<evidence type="ECO:0000256" key="4">
    <source>
        <dbReference type="ARBA" id="ARBA00022989"/>
    </source>
</evidence>
<feature type="transmembrane region" description="Helical" evidence="7">
    <location>
        <begin position="546"/>
        <end position="569"/>
    </location>
</feature>
<accession>A0ABS3LVV4</accession>
<dbReference type="InterPro" id="IPR036927">
    <property type="entry name" value="Cyt_c_oxase-like_su1_sf"/>
</dbReference>
<evidence type="ECO:0000256" key="1">
    <source>
        <dbReference type="ARBA" id="ARBA00004141"/>
    </source>
</evidence>
<keyword evidence="6" id="KW-0249">Electron transport</keyword>
<keyword evidence="6" id="KW-0408">Iron</keyword>
<dbReference type="PROSITE" id="PS00077">
    <property type="entry name" value="COX1_CUB"/>
    <property type="match status" value="1"/>
</dbReference>
<evidence type="ECO:0000256" key="3">
    <source>
        <dbReference type="ARBA" id="ARBA00022692"/>
    </source>
</evidence>
<protein>
    <submittedName>
        <fullName evidence="9">Cbb3-type cytochrome c oxidase subunit I</fullName>
    </submittedName>
</protein>
<evidence type="ECO:0000313" key="9">
    <source>
        <dbReference type="EMBL" id="MBO1360001.1"/>
    </source>
</evidence>
<evidence type="ECO:0000259" key="8">
    <source>
        <dbReference type="PROSITE" id="PS50855"/>
    </source>
</evidence>
<feature type="transmembrane region" description="Helical" evidence="7">
    <location>
        <begin position="350"/>
        <end position="369"/>
    </location>
</feature>
<gene>
    <name evidence="9" type="ORF">J2D73_09360</name>
</gene>
<feature type="transmembrane region" description="Helical" evidence="7">
    <location>
        <begin position="422"/>
        <end position="444"/>
    </location>
</feature>
<dbReference type="InterPro" id="IPR023615">
    <property type="entry name" value="Cyt_c_Oxase_su1_BS"/>
</dbReference>
<feature type="transmembrane region" description="Helical" evidence="7">
    <location>
        <begin position="389"/>
        <end position="410"/>
    </location>
</feature>
<feature type="transmembrane region" description="Helical" evidence="7">
    <location>
        <begin position="108"/>
        <end position="129"/>
    </location>
</feature>
<dbReference type="Proteomes" id="UP000664771">
    <property type="component" value="Unassembled WGS sequence"/>
</dbReference>
<evidence type="ECO:0000256" key="5">
    <source>
        <dbReference type="ARBA" id="ARBA00023136"/>
    </source>
</evidence>
<comment type="similarity">
    <text evidence="6">Belongs to the heme-copper respiratory oxidase family.</text>
</comment>
<feature type="domain" description="Cytochrome oxidase subunit I profile" evidence="8">
    <location>
        <begin position="15"/>
        <end position="499"/>
    </location>
</feature>
<proteinExistence type="inferred from homology"/>
<name>A0ABS3LVV4_9PROT</name>
<feature type="transmembrane region" description="Helical" evidence="7">
    <location>
        <begin position="297"/>
        <end position="322"/>
    </location>
</feature>
<feature type="transmembrane region" description="Helical" evidence="7">
    <location>
        <begin position="476"/>
        <end position="501"/>
    </location>
</feature>
<organism evidence="9 10">
    <name type="scientific">Acetobacter sacchari</name>
    <dbReference type="NCBI Taxonomy" id="2661687"/>
    <lineage>
        <taxon>Bacteria</taxon>
        <taxon>Pseudomonadati</taxon>
        <taxon>Pseudomonadota</taxon>
        <taxon>Alphaproteobacteria</taxon>
        <taxon>Acetobacterales</taxon>
        <taxon>Acetobacteraceae</taxon>
        <taxon>Acetobacter</taxon>
    </lineage>
</organism>
<dbReference type="PROSITE" id="PS50855">
    <property type="entry name" value="COX1"/>
    <property type="match status" value="1"/>
</dbReference>
<keyword evidence="6" id="KW-0349">Heme</keyword>
<feature type="transmembrane region" description="Helical" evidence="7">
    <location>
        <begin position="188"/>
        <end position="210"/>
    </location>
</feature>
<comment type="subcellular location">
    <subcellularLocation>
        <location evidence="1">Membrane</location>
        <topology evidence="1">Multi-pass membrane protein</topology>
    </subcellularLocation>
</comment>
<comment type="caution">
    <text evidence="9">The sequence shown here is derived from an EMBL/GenBank/DDBJ whole genome shotgun (WGS) entry which is preliminary data.</text>
</comment>
<reference evidence="9 10" key="1">
    <citation type="submission" date="2021-03" db="EMBL/GenBank/DDBJ databases">
        <title>The complete genome sequence of Acetobacter sacchari TBRC 11175.</title>
        <authorList>
            <person name="Charoenyingcharoen P."/>
            <person name="Yukphan P."/>
        </authorList>
    </citation>
    <scope>NUCLEOTIDE SEQUENCE [LARGE SCALE GENOMIC DNA]</scope>
    <source>
        <strain evidence="9 10">TBRC 11175</strain>
    </source>
</reference>
<sequence>MSGRAFTPGPVVYPVETDEGWRPERRMMLLFLIAGFCALLIGASIGPLQALNYDGVNAYPALRSIFHTYYQGLTVHGVLNGYVFTFFVTCGLLVYLPARELGQRPSMALWGACFGLMAVGALSLIYAMFDNSSSVLWTFYPPLKGSPFFYLGMTILTLGSVQPLPVLLKMRAAWKRAHPGCVTPLVTYMSLVTMLMWALAGVGALSELILQLDPWSLGLIGTIDPMINRTLFWLTGHPIVYFWLMPAYISWYGLLSRQAGGKLASDPMARMTFALLLIFSLPVGSHHQFSDPGFSQIWRAILVVLTMSVAIPSIITAFTLGLSLEYAGRMRGGSGLVGWFRALPWSDPSVAAQVLGALTFILGGATGIVNGSWELDAIVHNTTFVPGHFHVTVGSVTAMTFMGLAFWMIPHLTGRKLISRRIALFSVWTWFVGMSIFAIGMQWAGLYGLPRRAWVSALPHDTYHALYGVAATPTTLIAVGGVILWVATYSFFLVFFGTLLFGRRADRPAVPFAQALSGPVSHETGVAIPVATGHGASVLANRLEHVWALVGLTAVATVAAYVPILWPFLHNVTHSPGWVLW</sequence>
<keyword evidence="10" id="KW-1185">Reference proteome</keyword>
<feature type="transmembrane region" description="Helical" evidence="7">
    <location>
        <begin position="69"/>
        <end position="96"/>
    </location>
</feature>
<evidence type="ECO:0000256" key="2">
    <source>
        <dbReference type="ARBA" id="ARBA00022660"/>
    </source>
</evidence>
<keyword evidence="5 7" id="KW-0472">Membrane</keyword>
<dbReference type="Gene3D" id="1.20.210.10">
    <property type="entry name" value="Cytochrome c oxidase-like, subunit I domain"/>
    <property type="match status" value="1"/>
</dbReference>
<dbReference type="EMBL" id="JAFVMF010000009">
    <property type="protein sequence ID" value="MBO1360001.1"/>
    <property type="molecule type" value="Genomic_DNA"/>
</dbReference>
<dbReference type="PRINTS" id="PR01165">
    <property type="entry name" value="CYCOXIDASEI"/>
</dbReference>
<feature type="transmembrane region" description="Helical" evidence="7">
    <location>
        <begin position="267"/>
        <end position="285"/>
    </location>
</feature>
<dbReference type="Pfam" id="PF00115">
    <property type="entry name" value="COX1"/>
    <property type="match status" value="1"/>
</dbReference>